<sequence length="69" mass="8270">MTRKKKRTHIRIIQEEFDHFTRCGISRPLAVARLSHLYGSSPSVIEGYLTPHKRRKEEEKMRKYELQNS</sequence>
<proteinExistence type="predicted"/>
<dbReference type="EMBL" id="OQ890312">
    <property type="protein sequence ID" value="WLJ25569.1"/>
    <property type="molecule type" value="Genomic_DNA"/>
</dbReference>
<reference evidence="1" key="1">
    <citation type="submission" date="2023-04" db="EMBL/GenBank/DDBJ databases">
        <title>The human skin virome in hidradenitis suppurativa patients.</title>
        <authorList>
            <person name="Jansen D."/>
        </authorList>
    </citation>
    <scope>NUCLEOTIDE SEQUENCE</scope>
    <source>
        <strain evidence="1">VC1_JansenPhageB</strain>
    </source>
</reference>
<accession>A0AA50AEJ3</accession>
<organism evidence="1">
    <name type="scientific">Actinobacteria phage HS02</name>
    <dbReference type="NCBI Taxonomy" id="3056388"/>
    <lineage>
        <taxon>Viruses</taxon>
    </lineage>
</organism>
<evidence type="ECO:0000313" key="1">
    <source>
        <dbReference type="EMBL" id="WLJ25569.1"/>
    </source>
</evidence>
<protein>
    <submittedName>
        <fullName evidence="1">Uncharacterized protein</fullName>
    </submittedName>
</protein>
<name>A0AA50AEJ3_9VIRU</name>